<reference evidence="1" key="1">
    <citation type="journal article" date="2020" name="Nature">
        <title>Giant virus diversity and host interactions through global metagenomics.</title>
        <authorList>
            <person name="Schulz F."/>
            <person name="Roux S."/>
            <person name="Paez-Espino D."/>
            <person name="Jungbluth S."/>
            <person name="Walsh D.A."/>
            <person name="Denef V.J."/>
            <person name="McMahon K.D."/>
            <person name="Konstantinidis K.T."/>
            <person name="Eloe-Fadrosh E.A."/>
            <person name="Kyrpides N.C."/>
            <person name="Woyke T."/>
        </authorList>
    </citation>
    <scope>NUCLEOTIDE SEQUENCE</scope>
    <source>
        <strain evidence="1">GVMAG-M-3300027769-26</strain>
    </source>
</reference>
<accession>A0A6C0LDS4</accession>
<name>A0A6C0LDS4_9ZZZZ</name>
<proteinExistence type="predicted"/>
<dbReference type="EMBL" id="MN740464">
    <property type="protein sequence ID" value="QHU27878.1"/>
    <property type="molecule type" value="Genomic_DNA"/>
</dbReference>
<organism evidence="1">
    <name type="scientific">viral metagenome</name>
    <dbReference type="NCBI Taxonomy" id="1070528"/>
    <lineage>
        <taxon>unclassified sequences</taxon>
        <taxon>metagenomes</taxon>
        <taxon>organismal metagenomes</taxon>
    </lineage>
</organism>
<dbReference type="AlphaFoldDB" id="A0A6C0LDS4"/>
<sequence length="723" mass="80067">MDLHLDIPSMNNIYDSRYFDKVKADEQNRSNKLYEYSKKPYETGVVSKTAGSSMFNRKFYSEINDNNGNGSDSSSGGNGGLNDNNYTYSLTGEKVPLSSFSHNNMTPFLKKNVTQNTNIDNMSMLDNLTGNNSLKKGKQEIQCMFKPQMNSGGNICGMKNNDDFFKSRIDLSEVANNFFPIEKIRVGPGLNQGFGSESSGGFHQADTLDYAKPRTLEELRSKINQKDTYFEIPVKGHIKGPDRRGEIAPMAKRRPDTVFEQTEDMWIKTTGANTKDTLRPAQNIRPTVRQESHIEYKGNIAKNDLNQGIKDDYGKSKIILYNNERETTENKTVVTNVTSIIKAIVSPIMDALKYTNKEYTVEAVRGVGNPSIQIPSKATLYDPVNHIMKTTVKETTIHDNEAGNLSGNKETYSALTDTTKTTVKETTLHDNEAGNLSGNKETYSALTDTAKTTVKETTIHDNETGNLTGNKETYSAATDLAKTTIKETLIHDTVLTNVKSNEAAYFKNSDDAKKTLRQTLPTQDTVRNIGGVVYKVTLYDPDIVAKTTTKETTIVGKSEYGFIGGMLEGLFGGYMNKNVDMKNTQKQFTSDVSEYGIAGSINEHRQPDRTADENAEIDGTREAILMAAGHTPNPGNVNIGIDSGDIEMYSKKPVENSFAAREKGNVGMIYQSTPTLDNCGITKMPNKSNAYSNRLDADLLEAVNNNDLMRTQKINPIVNGCRI</sequence>
<evidence type="ECO:0000313" key="1">
    <source>
        <dbReference type="EMBL" id="QHU27878.1"/>
    </source>
</evidence>
<protein>
    <submittedName>
        <fullName evidence="1">Uncharacterized protein</fullName>
    </submittedName>
</protein>